<gene>
    <name evidence="2" type="ORF">FHS99_001255</name>
</gene>
<keyword evidence="3" id="KW-1185">Reference proteome</keyword>
<dbReference type="Pfam" id="PF06210">
    <property type="entry name" value="DUF1003"/>
    <property type="match status" value="1"/>
</dbReference>
<organism evidence="2 3">
    <name type="scientific">Sphingomonas prati</name>
    <dbReference type="NCBI Taxonomy" id="1843237"/>
    <lineage>
        <taxon>Bacteria</taxon>
        <taxon>Pseudomonadati</taxon>
        <taxon>Pseudomonadota</taxon>
        <taxon>Alphaproteobacteria</taxon>
        <taxon>Sphingomonadales</taxon>
        <taxon>Sphingomonadaceae</taxon>
        <taxon>Sphingomonas</taxon>
    </lineage>
</organism>
<dbReference type="PANTHER" id="PTHR41386">
    <property type="entry name" value="INTEGRAL MEMBRANE PROTEIN-RELATED"/>
    <property type="match status" value="1"/>
</dbReference>
<evidence type="ECO:0000313" key="2">
    <source>
        <dbReference type="EMBL" id="MBB5728777.1"/>
    </source>
</evidence>
<evidence type="ECO:0000313" key="3">
    <source>
        <dbReference type="Proteomes" id="UP000546701"/>
    </source>
</evidence>
<proteinExistence type="predicted"/>
<feature type="transmembrane region" description="Helical" evidence="1">
    <location>
        <begin position="99"/>
        <end position="121"/>
    </location>
</feature>
<dbReference type="EMBL" id="JACIJR010000003">
    <property type="protein sequence ID" value="MBB5728777.1"/>
    <property type="molecule type" value="Genomic_DNA"/>
</dbReference>
<keyword evidence="1" id="KW-0472">Membrane</keyword>
<keyword evidence="1" id="KW-1133">Transmembrane helix</keyword>
<comment type="caution">
    <text evidence="2">The sequence shown here is derived from an EMBL/GenBank/DDBJ whole genome shotgun (WGS) entry which is preliminary data.</text>
</comment>
<dbReference type="RefSeq" id="WP_157176574.1">
    <property type="nucleotide sequence ID" value="NZ_BMJP01000002.1"/>
</dbReference>
<reference evidence="2 3" key="1">
    <citation type="submission" date="2020-08" db="EMBL/GenBank/DDBJ databases">
        <title>Genomic Encyclopedia of Type Strains, Phase IV (KMG-IV): sequencing the most valuable type-strain genomes for metagenomic binning, comparative biology and taxonomic classification.</title>
        <authorList>
            <person name="Goeker M."/>
        </authorList>
    </citation>
    <scope>NUCLEOTIDE SEQUENCE [LARGE SCALE GENOMIC DNA]</scope>
    <source>
        <strain evidence="2 3">DSM 103336</strain>
    </source>
</reference>
<keyword evidence="1" id="KW-0812">Transmembrane</keyword>
<dbReference type="OrthoDB" id="9795736at2"/>
<protein>
    <submittedName>
        <fullName evidence="2">Putative membrane protein</fullName>
    </submittedName>
</protein>
<dbReference type="Proteomes" id="UP000546701">
    <property type="component" value="Unassembled WGS sequence"/>
</dbReference>
<evidence type="ECO:0000256" key="1">
    <source>
        <dbReference type="SAM" id="Phobius"/>
    </source>
</evidence>
<dbReference type="PANTHER" id="PTHR41386:SF1">
    <property type="entry name" value="MEMBRANE PROTEIN"/>
    <property type="match status" value="1"/>
</dbReference>
<accession>A0A7W9F0V0</accession>
<sequence>MNQPSDPTDIPERLLGRAAGTLDPEERRVVDSMAARRPISLDIGEEAENRATFWDRLADRVAAVGGSWAFIFTFLGVLVGWMILNTGILGRLGEAFDPYPYIFLNLMLSMVAALQAPVIMMSQNRQATKDRLAASHDYEVNLRAELEIMRLHEKIDALRIEHLEAMTHMQGEVITVLHNNSISSTAD</sequence>
<dbReference type="AlphaFoldDB" id="A0A7W9F0V0"/>
<name>A0A7W9F0V0_9SPHN</name>
<dbReference type="InterPro" id="IPR010406">
    <property type="entry name" value="DUF1003"/>
</dbReference>
<feature type="transmembrane region" description="Helical" evidence="1">
    <location>
        <begin position="61"/>
        <end position="84"/>
    </location>
</feature>